<protein>
    <recommendedName>
        <fullName evidence="5">NADH dehydrogenase [ubiquinone] 1 beta subcomplex subunit 7</fullName>
    </recommendedName>
</protein>
<keyword evidence="8" id="KW-0999">Mitochondrion inner membrane</keyword>
<evidence type="ECO:0000256" key="7">
    <source>
        <dbReference type="ARBA" id="ARBA00022660"/>
    </source>
</evidence>
<feature type="coiled-coil region" evidence="13">
    <location>
        <begin position="101"/>
        <end position="135"/>
    </location>
</feature>
<dbReference type="PANTHER" id="PTHR20900">
    <property type="entry name" value="NADH:UBIQUINONE OXIDOREDUCTASE B18-LIKE SUBUNIT"/>
    <property type="match status" value="1"/>
</dbReference>
<evidence type="ECO:0000313" key="14">
    <source>
        <dbReference type="EMBL" id="CAD7418724.1"/>
    </source>
</evidence>
<comment type="subcellular location">
    <subcellularLocation>
        <location evidence="3">Mitochondrion inner membrane</location>
        <topology evidence="3">Peripheral membrane protein</topology>
    </subcellularLocation>
    <subcellularLocation>
        <location evidence="2">Mitochondrion intermembrane space</location>
    </subcellularLocation>
</comment>
<gene>
    <name evidence="14" type="ORF">TPSB3V08_LOCUS12563</name>
</gene>
<keyword evidence="6" id="KW-0813">Transport</keyword>
<reference evidence="14" key="1">
    <citation type="submission" date="2020-11" db="EMBL/GenBank/DDBJ databases">
        <authorList>
            <person name="Tran Van P."/>
        </authorList>
    </citation>
    <scope>NUCLEOTIDE SEQUENCE</scope>
</reference>
<evidence type="ECO:0000256" key="12">
    <source>
        <dbReference type="ARBA" id="ARBA00023157"/>
    </source>
</evidence>
<keyword evidence="12" id="KW-1015">Disulfide bond</keyword>
<comment type="function">
    <text evidence="1">Accessory subunit of the mitochondrial membrane respiratory chain NADH dehydrogenase (Complex I), that is believed not to be involved in catalysis. Complex I functions in the transfer of electrons from NADH to the respiratory chain. The immediate electron acceptor for the enzyme is believed to be ubiquinone.</text>
</comment>
<evidence type="ECO:0000256" key="4">
    <source>
        <dbReference type="ARBA" id="ARBA00008006"/>
    </source>
</evidence>
<name>A0A7R9DPZ8_TIMPO</name>
<evidence type="ECO:0000256" key="8">
    <source>
        <dbReference type="ARBA" id="ARBA00022792"/>
    </source>
</evidence>
<keyword evidence="9" id="KW-0249">Electron transport</keyword>
<dbReference type="AlphaFoldDB" id="A0A7R9DPZ8"/>
<evidence type="ECO:0000256" key="10">
    <source>
        <dbReference type="ARBA" id="ARBA00023128"/>
    </source>
</evidence>
<keyword evidence="11" id="KW-0472">Membrane</keyword>
<evidence type="ECO:0000256" key="1">
    <source>
        <dbReference type="ARBA" id="ARBA00003195"/>
    </source>
</evidence>
<sequence length="138" mass="16429">MGNAWALYAHPDVTPHPLKDPSFDPLYGFPNGRKPRDVHKQNTTVHNVVSLVLEMIATEEQMQSAKLSLEDRGYCAHKLLEYQSCRADVWPWAAKCHHERHDYLNCEYEDYILRLKEYEREKRLLHRKKRIEEKKVVE</sequence>
<organism evidence="14">
    <name type="scientific">Timema poppense</name>
    <name type="common">Walking stick</name>
    <dbReference type="NCBI Taxonomy" id="170557"/>
    <lineage>
        <taxon>Eukaryota</taxon>
        <taxon>Metazoa</taxon>
        <taxon>Ecdysozoa</taxon>
        <taxon>Arthropoda</taxon>
        <taxon>Hexapoda</taxon>
        <taxon>Insecta</taxon>
        <taxon>Pterygota</taxon>
        <taxon>Neoptera</taxon>
        <taxon>Polyneoptera</taxon>
        <taxon>Phasmatodea</taxon>
        <taxon>Timematodea</taxon>
        <taxon>Timematoidea</taxon>
        <taxon>Timematidae</taxon>
        <taxon>Timema</taxon>
    </lineage>
</organism>
<evidence type="ECO:0000256" key="3">
    <source>
        <dbReference type="ARBA" id="ARBA00004637"/>
    </source>
</evidence>
<dbReference type="GO" id="GO:0005758">
    <property type="term" value="C:mitochondrial intermembrane space"/>
    <property type="evidence" value="ECO:0007669"/>
    <property type="project" value="UniProtKB-SubCell"/>
</dbReference>
<dbReference type="InterPro" id="IPR008698">
    <property type="entry name" value="NDUB7"/>
</dbReference>
<dbReference type="GO" id="GO:0005743">
    <property type="term" value="C:mitochondrial inner membrane"/>
    <property type="evidence" value="ECO:0007669"/>
    <property type="project" value="UniProtKB-SubCell"/>
</dbReference>
<keyword evidence="13" id="KW-0175">Coiled coil</keyword>
<evidence type="ECO:0000256" key="13">
    <source>
        <dbReference type="SAM" id="Coils"/>
    </source>
</evidence>
<proteinExistence type="inferred from homology"/>
<accession>A0A7R9DPZ8</accession>
<dbReference type="PANTHER" id="PTHR20900:SF0">
    <property type="entry name" value="NADH DEHYDROGENASE [UBIQUINONE] 1 BETA SUBCOMPLEX SUBUNIT 7"/>
    <property type="match status" value="1"/>
</dbReference>
<evidence type="ECO:0000256" key="6">
    <source>
        <dbReference type="ARBA" id="ARBA00022448"/>
    </source>
</evidence>
<comment type="similarity">
    <text evidence="4">Belongs to the complex I NDUFB7 subunit family.</text>
</comment>
<evidence type="ECO:0000256" key="11">
    <source>
        <dbReference type="ARBA" id="ARBA00023136"/>
    </source>
</evidence>
<keyword evidence="7" id="KW-0679">Respiratory chain</keyword>
<evidence type="ECO:0000256" key="5">
    <source>
        <dbReference type="ARBA" id="ARBA00018677"/>
    </source>
</evidence>
<keyword evidence="10" id="KW-0496">Mitochondrion</keyword>
<dbReference type="Pfam" id="PF05676">
    <property type="entry name" value="NDUF_B7"/>
    <property type="match status" value="1"/>
</dbReference>
<evidence type="ECO:0000256" key="2">
    <source>
        <dbReference type="ARBA" id="ARBA00004569"/>
    </source>
</evidence>
<evidence type="ECO:0000256" key="9">
    <source>
        <dbReference type="ARBA" id="ARBA00022982"/>
    </source>
</evidence>
<dbReference type="EMBL" id="OD018184">
    <property type="protein sequence ID" value="CAD7418724.1"/>
    <property type="molecule type" value="Genomic_DNA"/>
</dbReference>